<evidence type="ECO:0000256" key="1">
    <source>
        <dbReference type="ARBA" id="ARBA00022729"/>
    </source>
</evidence>
<dbReference type="CDD" id="cd13530">
    <property type="entry name" value="PBP2_peptides_like"/>
    <property type="match status" value="1"/>
</dbReference>
<sequence>MSDRRSVLRIAAAATLAAMSLTLPAMAQETTGTPDDPRLVQPGMLTVGTSDPVYPPWMMNDSPESGEGFENALVYALAEQMGFERDQVQWVRMTFEQIIAPGDKPFDFAINQVSVTPARAEVVGFSQVYYQSDKAVIALPGSPVTGAESFADLREARWGAAIGTTDLAYLENVVGVDGVMVYDDQVGVFQAMQAGQIDATVAAIPTALFATAVQIPEASITAILPPDGGDEGHGLLFEQGSPLIPWVDAALSEVIASGTVEELVQTWLVADPDLPVISE</sequence>
<feature type="signal peptide" evidence="2">
    <location>
        <begin position="1"/>
        <end position="27"/>
    </location>
</feature>
<name>A0A2U2C9B2_9RHOB</name>
<dbReference type="Proteomes" id="UP000244940">
    <property type="component" value="Unassembled WGS sequence"/>
</dbReference>
<dbReference type="InterPro" id="IPR006311">
    <property type="entry name" value="TAT_signal"/>
</dbReference>
<dbReference type="GeneID" id="94365347"/>
<keyword evidence="1 2" id="KW-0732">Signal</keyword>
<protein>
    <submittedName>
        <fullName evidence="4">Amino acid ABC transporter substrate-binding protein</fullName>
    </submittedName>
</protein>
<evidence type="ECO:0000259" key="3">
    <source>
        <dbReference type="SMART" id="SM00062"/>
    </source>
</evidence>
<dbReference type="PANTHER" id="PTHR35936">
    <property type="entry name" value="MEMBRANE-BOUND LYTIC MUREIN TRANSGLYCOSYLASE F"/>
    <property type="match status" value="1"/>
</dbReference>
<evidence type="ECO:0000313" key="5">
    <source>
        <dbReference type="Proteomes" id="UP000244940"/>
    </source>
</evidence>
<feature type="domain" description="Solute-binding protein family 3/N-terminal" evidence="3">
    <location>
        <begin position="44"/>
        <end position="271"/>
    </location>
</feature>
<proteinExistence type="predicted"/>
<dbReference type="PROSITE" id="PS51318">
    <property type="entry name" value="TAT"/>
    <property type="match status" value="1"/>
</dbReference>
<dbReference type="OrthoDB" id="9807134at2"/>
<evidence type="ECO:0000313" key="4">
    <source>
        <dbReference type="EMBL" id="PWE28449.1"/>
    </source>
</evidence>
<dbReference type="Gene3D" id="3.40.190.10">
    <property type="entry name" value="Periplasmic binding protein-like II"/>
    <property type="match status" value="2"/>
</dbReference>
<dbReference type="InterPro" id="IPR001638">
    <property type="entry name" value="Solute-binding_3/MltF_N"/>
</dbReference>
<dbReference type="PANTHER" id="PTHR35936:SF17">
    <property type="entry name" value="ARGININE-BINDING EXTRACELLULAR PROTEIN ARTP"/>
    <property type="match status" value="1"/>
</dbReference>
<reference evidence="4 5" key="1">
    <citation type="submission" date="2018-05" db="EMBL/GenBank/DDBJ databases">
        <title>Pararhodobacter marina sp. nov., isolated from deep-sea water of the Indian Ocean.</title>
        <authorList>
            <person name="Lai Q.Sr."/>
            <person name="Liu X."/>
            <person name="Shao Z."/>
        </authorList>
    </citation>
    <scope>NUCLEOTIDE SEQUENCE [LARGE SCALE GENOMIC DNA]</scope>
    <source>
        <strain evidence="4 5">CIC4N-9</strain>
    </source>
</reference>
<dbReference type="SMART" id="SM00062">
    <property type="entry name" value="PBPb"/>
    <property type="match status" value="1"/>
</dbReference>
<accession>A0A2U2C9B2</accession>
<evidence type="ECO:0000256" key="2">
    <source>
        <dbReference type="SAM" id="SignalP"/>
    </source>
</evidence>
<gene>
    <name evidence="4" type="ORF">C4N9_10635</name>
</gene>
<dbReference type="Pfam" id="PF00497">
    <property type="entry name" value="SBP_bac_3"/>
    <property type="match status" value="1"/>
</dbReference>
<dbReference type="EMBL" id="QEYD01000006">
    <property type="protein sequence ID" value="PWE28449.1"/>
    <property type="molecule type" value="Genomic_DNA"/>
</dbReference>
<keyword evidence="5" id="KW-1185">Reference proteome</keyword>
<dbReference type="SUPFAM" id="SSF53850">
    <property type="entry name" value="Periplasmic binding protein-like II"/>
    <property type="match status" value="1"/>
</dbReference>
<organism evidence="4 5">
    <name type="scientific">Pararhodobacter marinus</name>
    <dbReference type="NCBI Taxonomy" id="2184063"/>
    <lineage>
        <taxon>Bacteria</taxon>
        <taxon>Pseudomonadati</taxon>
        <taxon>Pseudomonadota</taxon>
        <taxon>Alphaproteobacteria</taxon>
        <taxon>Rhodobacterales</taxon>
        <taxon>Paracoccaceae</taxon>
        <taxon>Pararhodobacter</taxon>
    </lineage>
</organism>
<dbReference type="RefSeq" id="WP_109533312.1">
    <property type="nucleotide sequence ID" value="NZ_QEYD01000006.1"/>
</dbReference>
<dbReference type="AlphaFoldDB" id="A0A2U2C9B2"/>
<comment type="caution">
    <text evidence="4">The sequence shown here is derived from an EMBL/GenBank/DDBJ whole genome shotgun (WGS) entry which is preliminary data.</text>
</comment>
<feature type="chain" id="PRO_5015477192" evidence="2">
    <location>
        <begin position="28"/>
        <end position="279"/>
    </location>
</feature>